<keyword evidence="8" id="KW-1185">Reference proteome</keyword>
<dbReference type="Pfam" id="PF03739">
    <property type="entry name" value="LptF_LptG"/>
    <property type="match status" value="1"/>
</dbReference>
<evidence type="ECO:0000256" key="4">
    <source>
        <dbReference type="ARBA" id="ARBA00022989"/>
    </source>
</evidence>
<evidence type="ECO:0000256" key="1">
    <source>
        <dbReference type="ARBA" id="ARBA00004651"/>
    </source>
</evidence>
<evidence type="ECO:0000313" key="8">
    <source>
        <dbReference type="Proteomes" id="UP000024284"/>
    </source>
</evidence>
<dbReference type="AlphaFoldDB" id="A0A086PEU2"/>
<evidence type="ECO:0000256" key="3">
    <source>
        <dbReference type="ARBA" id="ARBA00022692"/>
    </source>
</evidence>
<comment type="caution">
    <text evidence="7">The sequence shown here is derived from an EMBL/GenBank/DDBJ whole genome shotgun (WGS) entry which is preliminary data.</text>
</comment>
<feature type="transmembrane region" description="Helical" evidence="6">
    <location>
        <begin position="339"/>
        <end position="362"/>
    </location>
</feature>
<keyword evidence="4 6" id="KW-1133">Transmembrane helix</keyword>
<proteinExistence type="predicted"/>
<dbReference type="eggNOG" id="COG0795">
    <property type="taxonomic scope" value="Bacteria"/>
</dbReference>
<dbReference type="PATRIC" id="fig|1219045.3.peg.161"/>
<dbReference type="PANTHER" id="PTHR33529">
    <property type="entry name" value="SLR0882 PROTEIN-RELATED"/>
    <property type="match status" value="1"/>
</dbReference>
<reference evidence="7" key="1">
    <citation type="submission" date="2014-08" db="EMBL/GenBank/DDBJ databases">
        <title>Draft genome sequences of Sphingobium herbicidovorans.</title>
        <authorList>
            <person name="Gan H.M."/>
            <person name="Gan H.Y."/>
            <person name="Savka M.A."/>
        </authorList>
    </citation>
    <scope>NUCLEOTIDE SEQUENCE [LARGE SCALE GENOMIC DNA]</scope>
    <source>
        <strain evidence="7">NBRC 16415</strain>
    </source>
</reference>
<feature type="transmembrane region" description="Helical" evidence="6">
    <location>
        <begin position="12"/>
        <end position="34"/>
    </location>
</feature>
<comment type="subcellular location">
    <subcellularLocation>
        <location evidence="1">Cell membrane</location>
        <topology evidence="1">Multi-pass membrane protein</topology>
    </subcellularLocation>
</comment>
<keyword evidence="2" id="KW-1003">Cell membrane</keyword>
<dbReference type="STRING" id="76947.GCA_002080435_00860"/>
<dbReference type="InterPro" id="IPR030923">
    <property type="entry name" value="LptG"/>
</dbReference>
<dbReference type="GO" id="GO:0043190">
    <property type="term" value="C:ATP-binding cassette (ABC) transporter complex"/>
    <property type="evidence" value="ECO:0007669"/>
    <property type="project" value="InterPro"/>
</dbReference>
<evidence type="ECO:0000256" key="5">
    <source>
        <dbReference type="ARBA" id="ARBA00023136"/>
    </source>
</evidence>
<dbReference type="OrthoDB" id="9798468at2"/>
<evidence type="ECO:0000256" key="2">
    <source>
        <dbReference type="ARBA" id="ARBA00022475"/>
    </source>
</evidence>
<feature type="transmembrane region" description="Helical" evidence="6">
    <location>
        <begin position="310"/>
        <end position="327"/>
    </location>
</feature>
<evidence type="ECO:0000313" key="7">
    <source>
        <dbReference type="EMBL" id="KFG91910.1"/>
    </source>
</evidence>
<protein>
    <submittedName>
        <fullName evidence="7">Permease</fullName>
    </submittedName>
</protein>
<dbReference type="GO" id="GO:0055085">
    <property type="term" value="P:transmembrane transport"/>
    <property type="evidence" value="ECO:0007669"/>
    <property type="project" value="InterPro"/>
</dbReference>
<keyword evidence="5 6" id="KW-0472">Membrane</keyword>
<sequence>MQFDFFPSRQISWYMVRLFLTRSFAVLALLVVVLQTLDLLGESGDILAYAGNGDAQLWHYVGLRVPQIIARFLPFSVLLGTLIMLASLNQNSEIISMKAAGLSAHQILAPLVAAALGVALLSYVFNERVVARSTATLSAWQAVDYGPVPPNSGVKANPWVRDGNNLVTAAIVAGRGTAVQLRKVEIFNRVNNSLTTIIQAPKGHYDVASKSWVLEDARQFDVARGTERQIGTVRFGSAIRPDQFTLARVDPDAMTFSELRSAISDLRDAGRPTAELEGSLWHKLSGPLSALLMPILGSVAAFGLARSGQLFLRAVLGMALGFAYFVADNFSLAMGNLGAYPPILAAWAPFFLFLLVGETVLFRTEE</sequence>
<dbReference type="PANTHER" id="PTHR33529:SF2">
    <property type="entry name" value="LIPOPOLYSACCHARIDE EXPORT SYSTEM PERMEASE PROTEIN LPTG"/>
    <property type="match status" value="1"/>
</dbReference>
<keyword evidence="3 6" id="KW-0812">Transmembrane</keyword>
<accession>A0A086PEU2</accession>
<dbReference type="NCBIfam" id="TIGR04408">
    <property type="entry name" value="LptG_lptG"/>
    <property type="match status" value="1"/>
</dbReference>
<dbReference type="InterPro" id="IPR005495">
    <property type="entry name" value="LptG/LptF_permease"/>
</dbReference>
<feature type="transmembrane region" description="Helical" evidence="6">
    <location>
        <begin position="107"/>
        <end position="125"/>
    </location>
</feature>
<organism evidence="7 8">
    <name type="scientific">Sphingobium herbicidovorans (strain ATCC 700291 / DSM 11019 / CCUG 56400 / KCTC 2939 / LMG 18315 / NBRC 16415 / MH)</name>
    <name type="common">Sphingomonas herbicidovorans</name>
    <dbReference type="NCBI Taxonomy" id="1219045"/>
    <lineage>
        <taxon>Bacteria</taxon>
        <taxon>Pseudomonadati</taxon>
        <taxon>Pseudomonadota</taxon>
        <taxon>Alphaproteobacteria</taxon>
        <taxon>Sphingomonadales</taxon>
        <taxon>Sphingomonadaceae</taxon>
        <taxon>Sphingobium</taxon>
    </lineage>
</organism>
<evidence type="ECO:0000256" key="6">
    <source>
        <dbReference type="SAM" id="Phobius"/>
    </source>
</evidence>
<feature type="transmembrane region" description="Helical" evidence="6">
    <location>
        <begin position="68"/>
        <end position="86"/>
    </location>
</feature>
<dbReference type="RefSeq" id="WP_037461677.1">
    <property type="nucleotide sequence ID" value="NZ_BCZD01000001.1"/>
</dbReference>
<name>A0A086PEU2_SPHHM</name>
<dbReference type="EMBL" id="JFZA02000001">
    <property type="protein sequence ID" value="KFG91910.1"/>
    <property type="molecule type" value="Genomic_DNA"/>
</dbReference>
<gene>
    <name evidence="7" type="ORF">BV98_000160</name>
</gene>
<dbReference type="Proteomes" id="UP000024284">
    <property type="component" value="Unassembled WGS sequence"/>
</dbReference>
<dbReference type="GO" id="GO:0015920">
    <property type="term" value="P:lipopolysaccharide transport"/>
    <property type="evidence" value="ECO:0007669"/>
    <property type="project" value="TreeGrafter"/>
</dbReference>
<feature type="transmembrane region" description="Helical" evidence="6">
    <location>
        <begin position="284"/>
        <end position="303"/>
    </location>
</feature>